<dbReference type="EMBL" id="FNGV01000010">
    <property type="protein sequence ID" value="SDM55891.1"/>
    <property type="molecule type" value="Genomic_DNA"/>
</dbReference>
<feature type="domain" description="Tyrosine-protein kinase G-rich" evidence="3">
    <location>
        <begin position="461"/>
        <end position="532"/>
    </location>
</feature>
<sequence>MVNKNAINIDKILYILRHNWFYIPAVLVVALLLAMITIQKVGEKYKVEASLQIQNQSLSTAGTQQELFLKGAELFASETNVADEIGAITSLSTIAETLRDMNYHITLYEASSRIFGIGAGDKEILNPFFQIRLTEGFPQATDVPVQITFLENDTYRVQATIEKGTHLFRSTAIDASYETSPDKVIIDKTLKLTEPYTDNYLNFSIALQENVPTSADTEYVFVINEMRSLAETYRNNLAIAPIFDGASILNISSSSPLPQKEIDFINGLMTTYIAKSLSKKNRLAQSTIASIDKQLDIAVDTLSTIEGSLEDFRSKNEIIDIEKTSENLNNQFTTLNEKKSDLTVKIEYYQYLTNTLTKKGSIDEMESVSTAGIEDQVLSNLVIELNALIQERSSIAFSSSSESPVLKGIDQRIRASRSAVLNNVNSLLSSYTINLRNTEERLDKINDQIAQLPRGERNLTSIERNFSLNDDLYSYLLQKRAEANIALATNVSDKIVIDEAHLVGKAFPSKPLLLIVFILLGLLTSLGVLFWKYITLSKIITESDIPTYIKWPVLDSIPYQKDKIKVSKSLKVYNKLKEKAKDGTKVISIVASNPSEDTYALTKGLVGQMIAMGDRVALVHLTSDLEDTFEQPKRIATKKVINNQVQDLIDTELSTELSVHKVSAGEFAHGNSIQELLFKLRESHDFVLLLAPSLNDSLAYYKVREHLDFTLFIVQSGFTKTSVLSENYGNMSLDSNIGIVIMNKA</sequence>
<dbReference type="Pfam" id="PF13807">
    <property type="entry name" value="GNVR"/>
    <property type="match status" value="1"/>
</dbReference>
<dbReference type="InterPro" id="IPR050445">
    <property type="entry name" value="Bact_polysacc_biosynth/exp"/>
</dbReference>
<evidence type="ECO:0000256" key="1">
    <source>
        <dbReference type="SAM" id="Coils"/>
    </source>
</evidence>
<keyword evidence="2" id="KW-0472">Membrane</keyword>
<dbReference type="RefSeq" id="WP_089892743.1">
    <property type="nucleotide sequence ID" value="NZ_FNGV01000010.1"/>
</dbReference>
<keyword evidence="2" id="KW-1133">Transmembrane helix</keyword>
<feature type="transmembrane region" description="Helical" evidence="2">
    <location>
        <begin position="20"/>
        <end position="38"/>
    </location>
</feature>
<dbReference type="Proteomes" id="UP000199440">
    <property type="component" value="Unassembled WGS sequence"/>
</dbReference>
<dbReference type="InterPro" id="IPR032807">
    <property type="entry name" value="GNVR"/>
</dbReference>
<keyword evidence="5" id="KW-1185">Reference proteome</keyword>
<evidence type="ECO:0000256" key="2">
    <source>
        <dbReference type="SAM" id="Phobius"/>
    </source>
</evidence>
<evidence type="ECO:0000313" key="4">
    <source>
        <dbReference type="EMBL" id="SDM55891.1"/>
    </source>
</evidence>
<feature type="coiled-coil region" evidence="1">
    <location>
        <begin position="421"/>
        <end position="448"/>
    </location>
</feature>
<dbReference type="AlphaFoldDB" id="A0A1G9U7I3"/>
<evidence type="ECO:0000259" key="3">
    <source>
        <dbReference type="Pfam" id="PF13807"/>
    </source>
</evidence>
<reference evidence="4 5" key="1">
    <citation type="submission" date="2016-10" db="EMBL/GenBank/DDBJ databases">
        <authorList>
            <person name="de Groot N.N."/>
        </authorList>
    </citation>
    <scope>NUCLEOTIDE SEQUENCE [LARGE SCALE GENOMIC DNA]</scope>
    <source>
        <strain evidence="4 5">DSM 19886</strain>
    </source>
</reference>
<keyword evidence="2" id="KW-0812">Transmembrane</keyword>
<name>A0A1G9U7I3_9FLAO</name>
<dbReference type="PANTHER" id="PTHR32309">
    <property type="entry name" value="TYROSINE-PROTEIN KINASE"/>
    <property type="match status" value="1"/>
</dbReference>
<gene>
    <name evidence="4" type="ORF">SAMN04488514_110152</name>
</gene>
<dbReference type="STRING" id="192904.SAMN04488514_110152"/>
<evidence type="ECO:0000313" key="5">
    <source>
        <dbReference type="Proteomes" id="UP000199440"/>
    </source>
</evidence>
<dbReference type="PANTHER" id="PTHR32309:SF31">
    <property type="entry name" value="CAPSULAR EXOPOLYSACCHARIDE FAMILY"/>
    <property type="match status" value="1"/>
</dbReference>
<feature type="transmembrane region" description="Helical" evidence="2">
    <location>
        <begin position="512"/>
        <end position="534"/>
    </location>
</feature>
<protein>
    <submittedName>
        <fullName evidence="4">Chain length determinant protein</fullName>
    </submittedName>
</protein>
<organism evidence="4 5">
    <name type="scientific">Kriegella aquimaris</name>
    <dbReference type="NCBI Taxonomy" id="192904"/>
    <lineage>
        <taxon>Bacteria</taxon>
        <taxon>Pseudomonadati</taxon>
        <taxon>Bacteroidota</taxon>
        <taxon>Flavobacteriia</taxon>
        <taxon>Flavobacteriales</taxon>
        <taxon>Flavobacteriaceae</taxon>
        <taxon>Kriegella</taxon>
    </lineage>
</organism>
<proteinExistence type="predicted"/>
<accession>A0A1G9U7I3</accession>
<keyword evidence="1" id="KW-0175">Coiled coil</keyword>
<dbReference type="OrthoDB" id="9794577at2"/>